<reference evidence="1 2" key="1">
    <citation type="submission" date="2019-01" db="EMBL/GenBank/DDBJ databases">
        <title>Muriicola soli sp. nov., isolated from soil.</title>
        <authorList>
            <person name="Kang H.J."/>
            <person name="Kim S.B."/>
        </authorList>
    </citation>
    <scope>NUCLEOTIDE SEQUENCE [LARGE SCALE GENOMIC DNA]</scope>
    <source>
        <strain evidence="1 2">MMS17-SY002</strain>
    </source>
</reference>
<dbReference type="KEGG" id="mur:EQY75_06370"/>
<dbReference type="Proteomes" id="UP000290889">
    <property type="component" value="Chromosome"/>
</dbReference>
<evidence type="ECO:0000313" key="1">
    <source>
        <dbReference type="EMBL" id="QBA64184.1"/>
    </source>
</evidence>
<dbReference type="AlphaFoldDB" id="A0A411E9H3"/>
<dbReference type="OrthoDB" id="979203at2"/>
<dbReference type="RefSeq" id="WP_129603923.1">
    <property type="nucleotide sequence ID" value="NZ_CP035544.1"/>
</dbReference>
<dbReference type="Pfam" id="PF19652">
    <property type="entry name" value="DUF6155"/>
    <property type="match status" value="1"/>
</dbReference>
<accession>A0A411E9H3</accession>
<protein>
    <submittedName>
        <fullName evidence="1">Uncharacterized protein</fullName>
    </submittedName>
</protein>
<proteinExistence type="predicted"/>
<evidence type="ECO:0000313" key="2">
    <source>
        <dbReference type="Proteomes" id="UP000290889"/>
    </source>
</evidence>
<organism evidence="1 2">
    <name type="scientific">Muriicola soli</name>
    <dbReference type="NCBI Taxonomy" id="2507538"/>
    <lineage>
        <taxon>Bacteria</taxon>
        <taxon>Pseudomonadati</taxon>
        <taxon>Bacteroidota</taxon>
        <taxon>Flavobacteriia</taxon>
        <taxon>Flavobacteriales</taxon>
        <taxon>Flavobacteriaceae</taxon>
        <taxon>Muriicola</taxon>
    </lineage>
</organism>
<dbReference type="InterPro" id="IPR046153">
    <property type="entry name" value="DUF6155"/>
</dbReference>
<keyword evidence="2" id="KW-1185">Reference proteome</keyword>
<name>A0A411E9H3_9FLAO</name>
<gene>
    <name evidence="1" type="ORF">EQY75_06370</name>
</gene>
<dbReference type="EMBL" id="CP035544">
    <property type="protein sequence ID" value="QBA64184.1"/>
    <property type="molecule type" value="Genomic_DNA"/>
</dbReference>
<sequence>MSKSALKKYLGELKKRDLELQIMDLYERFPQVKTYYNFVFNPKEDKLMGEAKAKISNEYFPLKRRRARARRSVAQKFIKQYNKLGMDPHLLADLMLFNIETAQRYSASHKVNEAFYKSMLRSFREAVQHLTHNAILAEFKERLKQINRRLHDQEWEFQEDFNQIFELAYMDD</sequence>